<dbReference type="InterPro" id="IPR049492">
    <property type="entry name" value="BD-FAE-like_dom"/>
</dbReference>
<dbReference type="EMBL" id="CP028137">
    <property type="protein sequence ID" value="AZZ50601.1"/>
    <property type="molecule type" value="Genomic_DNA"/>
</dbReference>
<name>A0A3Q9UTU9_9MICO</name>
<dbReference type="KEGG" id="rfs:C1I64_00050"/>
<keyword evidence="2" id="KW-0732">Signal</keyword>
<dbReference type="AlphaFoldDB" id="A0A3Q9UTU9"/>
<keyword evidence="1" id="KW-0378">Hydrolase</keyword>
<organism evidence="4 5">
    <name type="scientific">Rathayibacter festucae DSM 15932</name>
    <dbReference type="NCBI Taxonomy" id="1328866"/>
    <lineage>
        <taxon>Bacteria</taxon>
        <taxon>Bacillati</taxon>
        <taxon>Actinomycetota</taxon>
        <taxon>Actinomycetes</taxon>
        <taxon>Micrococcales</taxon>
        <taxon>Microbacteriaceae</taxon>
        <taxon>Rathayibacter</taxon>
    </lineage>
</organism>
<gene>
    <name evidence="4" type="ORF">C1I64_00050</name>
</gene>
<dbReference type="PROSITE" id="PS51257">
    <property type="entry name" value="PROKAR_LIPOPROTEIN"/>
    <property type="match status" value="1"/>
</dbReference>
<dbReference type="PANTHER" id="PTHR48081">
    <property type="entry name" value="AB HYDROLASE SUPERFAMILY PROTEIN C4A8.06C"/>
    <property type="match status" value="1"/>
</dbReference>
<reference evidence="5" key="1">
    <citation type="submission" date="2018-03" db="EMBL/GenBank/DDBJ databases">
        <title>Bacteriophage NCPPB3778 and a type I-E CRISPR drive the evolution of the US Biological Select Agent, Rathayibacter toxicus.</title>
        <authorList>
            <person name="Davis E.W.II."/>
            <person name="Tabima J.F."/>
            <person name="Weisberg A.J."/>
            <person name="Dantas Lopes L."/>
            <person name="Wiseman M.S."/>
            <person name="Wiseman M.S."/>
            <person name="Pupko T."/>
            <person name="Belcher M.S."/>
            <person name="Sechler A.J."/>
            <person name="Tancos M.A."/>
            <person name="Schroeder B.K."/>
            <person name="Murray T.D."/>
            <person name="Luster D.G."/>
            <person name="Schneider W.L."/>
            <person name="Rogers E."/>
            <person name="Andreote F.D."/>
            <person name="Grunwald N.J."/>
            <person name="Putnam M.L."/>
            <person name="Chang J.H."/>
        </authorList>
    </citation>
    <scope>NUCLEOTIDE SEQUENCE [LARGE SCALE GENOMIC DNA]</scope>
    <source>
        <strain evidence="5">DSM 15932</strain>
    </source>
</reference>
<feature type="domain" description="BD-FAE-like" evidence="3">
    <location>
        <begin position="77"/>
        <end position="274"/>
    </location>
</feature>
<feature type="chain" id="PRO_5039400306" description="BD-FAE-like domain-containing protein" evidence="2">
    <location>
        <begin position="32"/>
        <end position="336"/>
    </location>
</feature>
<feature type="signal peptide" evidence="2">
    <location>
        <begin position="1"/>
        <end position="31"/>
    </location>
</feature>
<protein>
    <recommendedName>
        <fullName evidence="3">BD-FAE-like domain-containing protein</fullName>
    </recommendedName>
</protein>
<dbReference type="Proteomes" id="UP000285317">
    <property type="component" value="Chromosome"/>
</dbReference>
<evidence type="ECO:0000259" key="3">
    <source>
        <dbReference type="Pfam" id="PF20434"/>
    </source>
</evidence>
<accession>A0A3Q9UTU9</accession>
<dbReference type="SUPFAM" id="SSF53474">
    <property type="entry name" value="alpha/beta-Hydrolases"/>
    <property type="match status" value="1"/>
</dbReference>
<evidence type="ECO:0000256" key="1">
    <source>
        <dbReference type="ARBA" id="ARBA00022801"/>
    </source>
</evidence>
<dbReference type="InterPro" id="IPR029058">
    <property type="entry name" value="AB_hydrolase_fold"/>
</dbReference>
<proteinExistence type="predicted"/>
<dbReference type="Gene3D" id="3.40.50.1820">
    <property type="entry name" value="alpha/beta hydrolase"/>
    <property type="match status" value="1"/>
</dbReference>
<dbReference type="PANTHER" id="PTHR48081:SF13">
    <property type="entry name" value="ALPHA_BETA HYDROLASE"/>
    <property type="match status" value="1"/>
</dbReference>
<dbReference type="Pfam" id="PF20434">
    <property type="entry name" value="BD-FAE"/>
    <property type="match status" value="1"/>
</dbReference>
<sequence length="336" mass="34225">MREPSRPTRPIALSSAILTLLAVGLAGCSSAPVSQPVAQAAGVAAVTAYDDVPVTADLVYDQATGQALDVCSPVDAAAGAALPAVLVVHGGSWTRGDKSDPNWRPLCQWLASEGFVAVSVNYRLAPADVFPAQIEDVSAALDWILEPAQTERFGIDPSRVAAFGGSAGGNLVSLLGTDDALTADDAGTSRLAAVVDLSGPADLTAAGLADDDPIVGVGAAVRGYLDCADLEDCAVAEQASPIAHVDGTEPPFLIAHSAGERVALSQSQDFAEALDAAGASVDFVLVPGTRHSIAMLDDSLRRTVVDFLHEQLDAPAEQTLSLEPATQTEPAAAPAS</sequence>
<evidence type="ECO:0000313" key="5">
    <source>
        <dbReference type="Proteomes" id="UP000285317"/>
    </source>
</evidence>
<dbReference type="RefSeq" id="WP_127885825.1">
    <property type="nucleotide sequence ID" value="NZ_CP028137.1"/>
</dbReference>
<dbReference type="InterPro" id="IPR050300">
    <property type="entry name" value="GDXG_lipolytic_enzyme"/>
</dbReference>
<evidence type="ECO:0000256" key="2">
    <source>
        <dbReference type="SAM" id="SignalP"/>
    </source>
</evidence>
<dbReference type="GO" id="GO:0016787">
    <property type="term" value="F:hydrolase activity"/>
    <property type="evidence" value="ECO:0007669"/>
    <property type="project" value="UniProtKB-KW"/>
</dbReference>
<evidence type="ECO:0000313" key="4">
    <source>
        <dbReference type="EMBL" id="AZZ50601.1"/>
    </source>
</evidence>